<accession>A0A8S1HHV6</accession>
<dbReference type="Gene3D" id="2.60.40.10">
    <property type="entry name" value="Immunoglobulins"/>
    <property type="match status" value="1"/>
</dbReference>
<keyword evidence="4" id="KW-1185">Reference proteome</keyword>
<evidence type="ECO:0000259" key="2">
    <source>
        <dbReference type="PROSITE" id="PS50202"/>
    </source>
</evidence>
<dbReference type="PROSITE" id="PS50202">
    <property type="entry name" value="MSP"/>
    <property type="match status" value="1"/>
</dbReference>
<dbReference type="SUPFAM" id="SSF49354">
    <property type="entry name" value="PapD-like"/>
    <property type="match status" value="1"/>
</dbReference>
<dbReference type="InterPro" id="IPR008962">
    <property type="entry name" value="PapD-like_sf"/>
</dbReference>
<dbReference type="PANTHER" id="PTHR21513:SF2">
    <property type="entry name" value="MAJOR SPERM PROTEIN"/>
    <property type="match status" value="1"/>
</dbReference>
<dbReference type="EMBL" id="CAJGYM010000053">
    <property type="protein sequence ID" value="CAD6195334.1"/>
    <property type="molecule type" value="Genomic_DNA"/>
</dbReference>
<reference evidence="3" key="1">
    <citation type="submission" date="2020-10" db="EMBL/GenBank/DDBJ databases">
        <authorList>
            <person name="Kikuchi T."/>
        </authorList>
    </citation>
    <scope>NUCLEOTIDE SEQUENCE</scope>
    <source>
        <strain evidence="3">NKZ352</strain>
    </source>
</reference>
<gene>
    <name evidence="3" type="ORF">CAUJ_LOCUS11253</name>
</gene>
<evidence type="ECO:0000256" key="1">
    <source>
        <dbReference type="RuleBase" id="RU003425"/>
    </source>
</evidence>
<comment type="function">
    <text evidence="1">Central component in molecular interactions underlying sperm crawling. Forms an extensive filament system that extends from sperm villipoda, along the leading edge of the pseudopod.</text>
</comment>
<dbReference type="Pfam" id="PF00635">
    <property type="entry name" value="Motile_Sperm"/>
    <property type="match status" value="1"/>
</dbReference>
<dbReference type="AlphaFoldDB" id="A0A8S1HHV6"/>
<dbReference type="OrthoDB" id="5915816at2759"/>
<protein>
    <recommendedName>
        <fullName evidence="1">Major sperm protein</fullName>
    </recommendedName>
</protein>
<keyword evidence="1" id="KW-0963">Cytoplasm</keyword>
<sequence length="164" mass="17894">MADKKGTEANTSTGVAIVDAGPSEIANKPGEPAFKLALSTKQIVFPCPIERKPVSVAIKIYNGSNDPQTFKVKCTSAEVFRVQPPLGVIKPNSTQEIVLWFQNKMRLEAPKHYFAFYHMKADNRTPKEMWANAKAEGVRRVPAIFEGPGAAPVAPSTISALKKQ</sequence>
<keyword evidence="1" id="KW-0206">Cytoskeleton</keyword>
<organism evidence="3 4">
    <name type="scientific">Caenorhabditis auriculariae</name>
    <dbReference type="NCBI Taxonomy" id="2777116"/>
    <lineage>
        <taxon>Eukaryota</taxon>
        <taxon>Metazoa</taxon>
        <taxon>Ecdysozoa</taxon>
        <taxon>Nematoda</taxon>
        <taxon>Chromadorea</taxon>
        <taxon>Rhabditida</taxon>
        <taxon>Rhabditina</taxon>
        <taxon>Rhabditomorpha</taxon>
        <taxon>Rhabditoidea</taxon>
        <taxon>Rhabditidae</taxon>
        <taxon>Peloderinae</taxon>
        <taxon>Caenorhabditis</taxon>
    </lineage>
</organism>
<feature type="domain" description="MSP" evidence="2">
    <location>
        <begin position="24"/>
        <end position="148"/>
    </location>
</feature>
<dbReference type="PANTHER" id="PTHR21513">
    <property type="entry name" value="MAJOR SPERM PROTEIN"/>
    <property type="match status" value="1"/>
</dbReference>
<dbReference type="InterPro" id="IPR000535">
    <property type="entry name" value="MSP_dom"/>
</dbReference>
<proteinExistence type="predicted"/>
<dbReference type="Proteomes" id="UP000835052">
    <property type="component" value="Unassembled WGS sequence"/>
</dbReference>
<name>A0A8S1HHV6_9PELO</name>
<comment type="caution">
    <text evidence="3">The sequence shown here is derived from an EMBL/GenBank/DDBJ whole genome shotgun (WGS) entry which is preliminary data.</text>
</comment>
<evidence type="ECO:0000313" key="4">
    <source>
        <dbReference type="Proteomes" id="UP000835052"/>
    </source>
</evidence>
<dbReference type="InterPro" id="IPR013783">
    <property type="entry name" value="Ig-like_fold"/>
</dbReference>
<evidence type="ECO:0000313" key="3">
    <source>
        <dbReference type="EMBL" id="CAD6195334.1"/>
    </source>
</evidence>